<keyword evidence="1" id="KW-0472">Membrane</keyword>
<gene>
    <name evidence="2" type="ORF">FK220_012750</name>
</gene>
<name>A0A967ATQ6_9FLAO</name>
<dbReference type="EMBL" id="VIKU02000003">
    <property type="protein sequence ID" value="NHF60216.1"/>
    <property type="molecule type" value="Genomic_DNA"/>
</dbReference>
<dbReference type="AlphaFoldDB" id="A0A967ATQ6"/>
<protein>
    <submittedName>
        <fullName evidence="2">Uncharacterized protein</fullName>
    </submittedName>
</protein>
<evidence type="ECO:0000313" key="2">
    <source>
        <dbReference type="EMBL" id="NHF60216.1"/>
    </source>
</evidence>
<evidence type="ECO:0000313" key="3">
    <source>
        <dbReference type="Proteomes" id="UP000707206"/>
    </source>
</evidence>
<organism evidence="2 3">
    <name type="scientific">Pelagihabitans pacificus</name>
    <dbReference type="NCBI Taxonomy" id="2696054"/>
    <lineage>
        <taxon>Bacteria</taxon>
        <taxon>Pseudomonadati</taxon>
        <taxon>Bacteroidota</taxon>
        <taxon>Flavobacteriia</taxon>
        <taxon>Flavobacteriales</taxon>
        <taxon>Flavobacteriaceae</taxon>
        <taxon>Pelagihabitans</taxon>
    </lineage>
</organism>
<dbReference type="RefSeq" id="WP_152574710.1">
    <property type="nucleotide sequence ID" value="NZ_VIKU02000003.1"/>
</dbReference>
<feature type="transmembrane region" description="Helical" evidence="1">
    <location>
        <begin position="12"/>
        <end position="31"/>
    </location>
</feature>
<sequence>MSKTTANKYKKLYLGLLFDGIGALSLALPFIGDFADVIWAPVAGWLMTRMYRGKAGQAAGFITFLEEIVPGLDIIPTFTLMWLYTYVLKGAKRGRVIEVD</sequence>
<reference evidence="2" key="1">
    <citation type="submission" date="2019-07" db="EMBL/GenBank/DDBJ databases">
        <authorList>
            <person name="De-Chao Zhang Q."/>
        </authorList>
    </citation>
    <scope>NUCLEOTIDE SEQUENCE</scope>
    <source>
        <strain evidence="2">TP-CH-4</strain>
    </source>
</reference>
<evidence type="ECO:0000256" key="1">
    <source>
        <dbReference type="SAM" id="Phobius"/>
    </source>
</evidence>
<accession>A0A967ATQ6</accession>
<proteinExistence type="predicted"/>
<keyword evidence="3" id="KW-1185">Reference proteome</keyword>
<keyword evidence="1" id="KW-1133">Transmembrane helix</keyword>
<comment type="caution">
    <text evidence="2">The sequence shown here is derived from an EMBL/GenBank/DDBJ whole genome shotgun (WGS) entry which is preliminary data.</text>
</comment>
<dbReference type="Proteomes" id="UP000707206">
    <property type="component" value="Unassembled WGS sequence"/>
</dbReference>
<reference evidence="2" key="2">
    <citation type="submission" date="2020-03" db="EMBL/GenBank/DDBJ databases">
        <title>Flavobacteriaceae bacterium strain TP-CH-4, a member of the family Flavobacteriaceae isolated from a deep-sea seamount.</title>
        <authorList>
            <person name="Zhang D.-C."/>
        </authorList>
    </citation>
    <scope>NUCLEOTIDE SEQUENCE</scope>
    <source>
        <strain evidence="2">TP-CH-4</strain>
    </source>
</reference>
<feature type="transmembrane region" description="Helical" evidence="1">
    <location>
        <begin position="68"/>
        <end position="87"/>
    </location>
</feature>
<keyword evidence="1" id="KW-0812">Transmembrane</keyword>